<sequence>MSAHSSKENTPLRSTQESFKMDTDSQPAPKRRKIGQSASAFSSSQQKPAEPSFAEVLQRLKEEAGETKDAEGGADAWARPTLQPINASKDAIVFQQIDVEDCADTAGGGTGIRMFGVTNKGNSVLAYVTDFYPYFYVACPRGFLPSDVTMLPMHLNNIGNGGVVRDVQMVEKKSLMHYMGDTAVPFLKITLIDQRSLPKIRDKS</sequence>
<dbReference type="PANTHER" id="PTHR10322:SF23">
    <property type="entry name" value="DNA POLYMERASE DELTA CATALYTIC SUBUNIT"/>
    <property type="match status" value="1"/>
</dbReference>
<dbReference type="InterPro" id="IPR050240">
    <property type="entry name" value="DNA_pol_type-B"/>
</dbReference>
<dbReference type="GO" id="GO:0043625">
    <property type="term" value="C:delta DNA polymerase complex"/>
    <property type="evidence" value="ECO:0007669"/>
    <property type="project" value="TreeGrafter"/>
</dbReference>
<gene>
    <name evidence="2" type="ORF">QCA50_009157</name>
</gene>
<dbReference type="GO" id="GO:0008296">
    <property type="term" value="F:3'-5'-DNA exonuclease activity"/>
    <property type="evidence" value="ECO:0007669"/>
    <property type="project" value="TreeGrafter"/>
</dbReference>
<accession>A0AAW0G2J3</accession>
<dbReference type="AlphaFoldDB" id="A0AAW0G2J3"/>
<evidence type="ECO:0000313" key="2">
    <source>
        <dbReference type="EMBL" id="KAK7687938.1"/>
    </source>
</evidence>
<dbReference type="PANTHER" id="PTHR10322">
    <property type="entry name" value="DNA POLYMERASE CATALYTIC SUBUNIT"/>
    <property type="match status" value="1"/>
</dbReference>
<protein>
    <recommendedName>
        <fullName evidence="4">DNA-directed DNA polymerase</fullName>
    </recommendedName>
</protein>
<dbReference type="GO" id="GO:0006287">
    <property type="term" value="P:base-excision repair, gap-filling"/>
    <property type="evidence" value="ECO:0007669"/>
    <property type="project" value="TreeGrafter"/>
</dbReference>
<dbReference type="SUPFAM" id="SSF53098">
    <property type="entry name" value="Ribonuclease H-like"/>
    <property type="match status" value="1"/>
</dbReference>
<comment type="caution">
    <text evidence="2">The sequence shown here is derived from an EMBL/GenBank/DDBJ whole genome shotgun (WGS) entry which is preliminary data.</text>
</comment>
<organism evidence="2 3">
    <name type="scientific">Cerrena zonata</name>
    <dbReference type="NCBI Taxonomy" id="2478898"/>
    <lineage>
        <taxon>Eukaryota</taxon>
        <taxon>Fungi</taxon>
        <taxon>Dikarya</taxon>
        <taxon>Basidiomycota</taxon>
        <taxon>Agaricomycotina</taxon>
        <taxon>Agaricomycetes</taxon>
        <taxon>Polyporales</taxon>
        <taxon>Cerrenaceae</taxon>
        <taxon>Cerrena</taxon>
    </lineage>
</organism>
<evidence type="ECO:0000313" key="3">
    <source>
        <dbReference type="Proteomes" id="UP001385951"/>
    </source>
</evidence>
<dbReference type="InterPro" id="IPR012337">
    <property type="entry name" value="RNaseH-like_sf"/>
</dbReference>
<reference evidence="2 3" key="1">
    <citation type="submission" date="2022-09" db="EMBL/GenBank/DDBJ databases">
        <authorList>
            <person name="Palmer J.M."/>
        </authorList>
    </citation>
    <scope>NUCLEOTIDE SEQUENCE [LARGE SCALE GENOMIC DNA]</scope>
    <source>
        <strain evidence="2 3">DSM 7382</strain>
    </source>
</reference>
<keyword evidence="3" id="KW-1185">Reference proteome</keyword>
<dbReference type="Gene3D" id="3.30.342.10">
    <property type="entry name" value="DNA Polymerase, chain B, domain 1"/>
    <property type="match status" value="1"/>
</dbReference>
<evidence type="ECO:0008006" key="4">
    <source>
        <dbReference type="Google" id="ProtNLM"/>
    </source>
</evidence>
<feature type="compositionally biased region" description="Low complexity" evidence="1">
    <location>
        <begin position="36"/>
        <end position="46"/>
    </location>
</feature>
<name>A0AAW0G2J3_9APHY</name>
<feature type="compositionally biased region" description="Polar residues" evidence="1">
    <location>
        <begin position="8"/>
        <end position="18"/>
    </location>
</feature>
<proteinExistence type="predicted"/>
<feature type="region of interest" description="Disordered" evidence="1">
    <location>
        <begin position="1"/>
        <end position="53"/>
    </location>
</feature>
<dbReference type="GO" id="GO:0045004">
    <property type="term" value="P:DNA replication proofreading"/>
    <property type="evidence" value="ECO:0007669"/>
    <property type="project" value="TreeGrafter"/>
</dbReference>
<dbReference type="GO" id="GO:0003887">
    <property type="term" value="F:DNA-directed DNA polymerase activity"/>
    <property type="evidence" value="ECO:0007669"/>
    <property type="project" value="TreeGrafter"/>
</dbReference>
<evidence type="ECO:0000256" key="1">
    <source>
        <dbReference type="SAM" id="MobiDB-lite"/>
    </source>
</evidence>
<dbReference type="Proteomes" id="UP001385951">
    <property type="component" value="Unassembled WGS sequence"/>
</dbReference>
<dbReference type="EMBL" id="JASBNA010000012">
    <property type="protein sequence ID" value="KAK7687938.1"/>
    <property type="molecule type" value="Genomic_DNA"/>
</dbReference>
<dbReference type="GO" id="GO:0006297">
    <property type="term" value="P:nucleotide-excision repair, DNA gap filling"/>
    <property type="evidence" value="ECO:0007669"/>
    <property type="project" value="TreeGrafter"/>
</dbReference>